<proteinExistence type="predicted"/>
<dbReference type="eggNOG" id="ENOG502S2XX">
    <property type="taxonomic scope" value="Eukaryota"/>
</dbReference>
<dbReference type="InParanoid" id="K3W7S7"/>
<dbReference type="VEuPathDB" id="FungiDB:PYU1_G001018"/>
<keyword evidence="1" id="KW-0175">Coiled coil</keyword>
<dbReference type="AlphaFoldDB" id="K3W7S7"/>
<dbReference type="OMA" id="NDEFVHS"/>
<evidence type="ECO:0000313" key="2">
    <source>
        <dbReference type="EnsemblProtists" id="PYU1_T001018"/>
    </source>
</evidence>
<dbReference type="HOGENOM" id="CLU_1182195_0_0_1"/>
<protein>
    <submittedName>
        <fullName evidence="2">Uncharacterized protein</fullName>
    </submittedName>
</protein>
<feature type="coiled-coil region" evidence="1">
    <location>
        <begin position="2"/>
        <end position="29"/>
    </location>
</feature>
<dbReference type="EnsemblProtists" id="PYU1_T001018">
    <property type="protein sequence ID" value="PYU1_T001018"/>
    <property type="gene ID" value="PYU1_G001018"/>
</dbReference>
<evidence type="ECO:0000313" key="3">
    <source>
        <dbReference type="Proteomes" id="UP000019132"/>
    </source>
</evidence>
<reference evidence="2" key="3">
    <citation type="submission" date="2015-02" db="UniProtKB">
        <authorList>
            <consortium name="EnsemblProtists"/>
        </authorList>
    </citation>
    <scope>IDENTIFICATION</scope>
    <source>
        <strain evidence="2">DAOM BR144</strain>
    </source>
</reference>
<sequence>MSAEYALRMEVLRAKREELTARRHTIEKKLVLREATAAEFSAVALQSQKQKWKRLRSAAVAAKTRNDEFIRSLHDTQRKANDAYLKQKNDLTASSAALEQEKRRYFQRIEAIYPAWQEKLQAMRLQQLKALEEKKQAVEKRRYLAKKTFEKEQSLDDLIRQTNHEIELSENLERNEAYERELLRKQSAIQANRLDHTIREHAIGARSYMVQQAQEQIREATKIDDEVADKLFETFSPRSALNALKQANSV</sequence>
<keyword evidence="3" id="KW-1185">Reference proteome</keyword>
<accession>K3W7S7</accession>
<dbReference type="EMBL" id="GL376620">
    <property type="status" value="NOT_ANNOTATED_CDS"/>
    <property type="molecule type" value="Genomic_DNA"/>
</dbReference>
<reference evidence="3" key="1">
    <citation type="journal article" date="2010" name="Genome Biol.">
        <title>Genome sequence of the necrotrophic plant pathogen Pythium ultimum reveals original pathogenicity mechanisms and effector repertoire.</title>
        <authorList>
            <person name="Levesque C.A."/>
            <person name="Brouwer H."/>
            <person name="Cano L."/>
            <person name="Hamilton J.P."/>
            <person name="Holt C."/>
            <person name="Huitema E."/>
            <person name="Raffaele S."/>
            <person name="Robideau G.P."/>
            <person name="Thines M."/>
            <person name="Win J."/>
            <person name="Zerillo M.M."/>
            <person name="Beakes G.W."/>
            <person name="Boore J.L."/>
            <person name="Busam D."/>
            <person name="Dumas B."/>
            <person name="Ferriera S."/>
            <person name="Fuerstenberg S.I."/>
            <person name="Gachon C.M."/>
            <person name="Gaulin E."/>
            <person name="Govers F."/>
            <person name="Grenville-Briggs L."/>
            <person name="Horner N."/>
            <person name="Hostetler J."/>
            <person name="Jiang R.H."/>
            <person name="Johnson J."/>
            <person name="Krajaejun T."/>
            <person name="Lin H."/>
            <person name="Meijer H.J."/>
            <person name="Moore B."/>
            <person name="Morris P."/>
            <person name="Phuntmart V."/>
            <person name="Puiu D."/>
            <person name="Shetty J."/>
            <person name="Stajich J.E."/>
            <person name="Tripathy S."/>
            <person name="Wawra S."/>
            <person name="van West P."/>
            <person name="Whitty B.R."/>
            <person name="Coutinho P.M."/>
            <person name="Henrissat B."/>
            <person name="Martin F."/>
            <person name="Thomas P.D."/>
            <person name="Tyler B.M."/>
            <person name="De Vries R.P."/>
            <person name="Kamoun S."/>
            <person name="Yandell M."/>
            <person name="Tisserat N."/>
            <person name="Buell C.R."/>
        </authorList>
    </citation>
    <scope>NUCLEOTIDE SEQUENCE</scope>
    <source>
        <strain evidence="3">DAOM:BR144</strain>
    </source>
</reference>
<reference evidence="3" key="2">
    <citation type="submission" date="2010-04" db="EMBL/GenBank/DDBJ databases">
        <authorList>
            <person name="Buell R."/>
            <person name="Hamilton J."/>
            <person name="Hostetler J."/>
        </authorList>
    </citation>
    <scope>NUCLEOTIDE SEQUENCE [LARGE SCALE GENOMIC DNA]</scope>
    <source>
        <strain evidence="3">DAOM:BR144</strain>
    </source>
</reference>
<name>K3W7S7_GLOUD</name>
<evidence type="ECO:0000256" key="1">
    <source>
        <dbReference type="SAM" id="Coils"/>
    </source>
</evidence>
<dbReference type="STRING" id="431595.K3W7S7"/>
<organism evidence="2 3">
    <name type="scientific">Globisporangium ultimum (strain ATCC 200006 / CBS 805.95 / DAOM BR144)</name>
    <name type="common">Pythium ultimum</name>
    <dbReference type="NCBI Taxonomy" id="431595"/>
    <lineage>
        <taxon>Eukaryota</taxon>
        <taxon>Sar</taxon>
        <taxon>Stramenopiles</taxon>
        <taxon>Oomycota</taxon>
        <taxon>Peronosporomycetes</taxon>
        <taxon>Pythiales</taxon>
        <taxon>Pythiaceae</taxon>
        <taxon>Globisporangium</taxon>
    </lineage>
</organism>
<dbReference type="Proteomes" id="UP000019132">
    <property type="component" value="Unassembled WGS sequence"/>
</dbReference>